<evidence type="ECO:0000256" key="8">
    <source>
        <dbReference type="SAM" id="Coils"/>
    </source>
</evidence>
<feature type="compositionally biased region" description="Basic and acidic residues" evidence="9">
    <location>
        <begin position="294"/>
        <end position="313"/>
    </location>
</feature>
<evidence type="ECO:0000256" key="10">
    <source>
        <dbReference type="SAM" id="Phobius"/>
    </source>
</evidence>
<comment type="subcellular location">
    <subcellularLocation>
        <location evidence="2">Cytoplasm</location>
    </subcellularLocation>
    <subcellularLocation>
        <location evidence="1">Membrane</location>
        <topology evidence="1">Single-pass membrane protein</topology>
    </subcellularLocation>
</comment>
<feature type="compositionally biased region" description="Basic and acidic residues" evidence="9">
    <location>
        <begin position="1"/>
        <end position="18"/>
    </location>
</feature>
<feature type="transmembrane region" description="Helical" evidence="10">
    <location>
        <begin position="384"/>
        <end position="407"/>
    </location>
</feature>
<dbReference type="Pfam" id="PF05781">
    <property type="entry name" value="MRVI1"/>
    <property type="match status" value="1"/>
</dbReference>
<evidence type="ECO:0000256" key="7">
    <source>
        <dbReference type="ARBA" id="ARBA00023136"/>
    </source>
</evidence>
<feature type="compositionally biased region" description="Low complexity" evidence="9">
    <location>
        <begin position="66"/>
        <end position="78"/>
    </location>
</feature>
<feature type="region of interest" description="Disordered" evidence="9">
    <location>
        <begin position="1"/>
        <end position="107"/>
    </location>
</feature>
<evidence type="ECO:0000256" key="2">
    <source>
        <dbReference type="ARBA" id="ARBA00004496"/>
    </source>
</evidence>
<keyword evidence="7 10" id="KW-0472">Membrane</keyword>
<keyword evidence="4 10" id="KW-0812">Transmembrane</keyword>
<evidence type="ECO:0000256" key="1">
    <source>
        <dbReference type="ARBA" id="ARBA00004167"/>
    </source>
</evidence>
<accession>A0A1I8JFG4</accession>
<evidence type="ECO:0000313" key="12">
    <source>
        <dbReference type="WBParaSite" id="maker-uti_cns_0047774-snap-gene-0.4-mRNA-1"/>
    </source>
</evidence>
<feature type="region of interest" description="Disordered" evidence="9">
    <location>
        <begin position="288"/>
        <end position="313"/>
    </location>
</feature>
<keyword evidence="11" id="KW-1185">Reference proteome</keyword>
<sequence>DQQEHERYLQDLVRRPVQQEDASLTDEDRQRNSLLLRQAAEASSRQREDSTASSPDNSPRHNNRPSRTSSSFLSSLKSQADQSQDAEVAAAPSQPREASKADQLVPFPSLPNSRLHSLSLLPASLSDLDARNGSVSLIDPSRRFRLDDIPDTELEDRVRALAISFSNDATTLVVRVKRLFLARTNQEQDISSELQALESDLAKANSGEQLPPTSSRFVVLRELLEKLNRTSEILGAVQQESRLNYAFHLMLKHMELLKEDKEKLTQESQRSKFQDLGRTVARTSSITSLRRRMSRDLKSAEDPDGRDGSKDSKKWKIEEEIYQSGFERGVRMSTSQQLSQLKTEQAAFSDQLERLMDRQHLTEAEEADLDRLTSDWLGDKRLRLFLAPCTLLAVTALLIWAIAYPVAKQLLGR</sequence>
<keyword evidence="3" id="KW-0963">Cytoplasm</keyword>
<organism evidence="11 12">
    <name type="scientific">Macrostomum lignano</name>
    <dbReference type="NCBI Taxonomy" id="282301"/>
    <lineage>
        <taxon>Eukaryota</taxon>
        <taxon>Metazoa</taxon>
        <taxon>Spiralia</taxon>
        <taxon>Lophotrochozoa</taxon>
        <taxon>Platyhelminthes</taxon>
        <taxon>Rhabditophora</taxon>
        <taxon>Macrostomorpha</taxon>
        <taxon>Macrostomida</taxon>
        <taxon>Macrostomidae</taxon>
        <taxon>Macrostomum</taxon>
    </lineage>
</organism>
<feature type="coiled-coil region" evidence="8">
    <location>
        <begin position="220"/>
        <end position="274"/>
    </location>
</feature>
<keyword evidence="5 10" id="KW-1133">Transmembrane helix</keyword>
<evidence type="ECO:0000256" key="3">
    <source>
        <dbReference type="ARBA" id="ARBA00022490"/>
    </source>
</evidence>
<dbReference type="WBParaSite" id="maker-uti_cns_0047774-snap-gene-0.4-mRNA-1">
    <property type="protein sequence ID" value="maker-uti_cns_0047774-snap-gene-0.4-mRNA-1"/>
    <property type="gene ID" value="maker-uti_cns_0047774-snap-gene-0.4"/>
</dbReference>
<dbReference type="AlphaFoldDB" id="A0A1I8JFG4"/>
<evidence type="ECO:0000256" key="4">
    <source>
        <dbReference type="ARBA" id="ARBA00022692"/>
    </source>
</evidence>
<dbReference type="Proteomes" id="UP000095280">
    <property type="component" value="Unplaced"/>
</dbReference>
<dbReference type="GO" id="GO:0016020">
    <property type="term" value="C:membrane"/>
    <property type="evidence" value="ECO:0007669"/>
    <property type="project" value="UniProtKB-SubCell"/>
</dbReference>
<proteinExistence type="predicted"/>
<name>A0A1I8JFG4_9PLAT</name>
<evidence type="ECO:0000256" key="5">
    <source>
        <dbReference type="ARBA" id="ARBA00022989"/>
    </source>
</evidence>
<dbReference type="GO" id="GO:0005737">
    <property type="term" value="C:cytoplasm"/>
    <property type="evidence" value="ECO:0007669"/>
    <property type="project" value="UniProtKB-SubCell"/>
</dbReference>
<dbReference type="InterPro" id="IPR008677">
    <property type="entry name" value="MRVI1"/>
</dbReference>
<reference evidence="12" key="1">
    <citation type="submission" date="2016-11" db="UniProtKB">
        <authorList>
            <consortium name="WormBaseParasite"/>
        </authorList>
    </citation>
    <scope>IDENTIFICATION</scope>
</reference>
<evidence type="ECO:0000256" key="6">
    <source>
        <dbReference type="ARBA" id="ARBA00023054"/>
    </source>
</evidence>
<evidence type="ECO:0000313" key="11">
    <source>
        <dbReference type="Proteomes" id="UP000095280"/>
    </source>
</evidence>
<evidence type="ECO:0000256" key="9">
    <source>
        <dbReference type="SAM" id="MobiDB-lite"/>
    </source>
</evidence>
<protein>
    <submittedName>
        <fullName evidence="12">BMERB domain-containing protein</fullName>
    </submittedName>
</protein>
<keyword evidence="6 8" id="KW-0175">Coiled coil</keyword>